<reference evidence="2 3" key="1">
    <citation type="submission" date="2020-07" db="EMBL/GenBank/DDBJ databases">
        <authorList>
            <person name="Feng H."/>
        </authorList>
    </citation>
    <scope>NUCLEOTIDE SEQUENCE [LARGE SCALE GENOMIC DNA]</scope>
    <source>
        <strain evidence="3">s-10</strain>
    </source>
</reference>
<accession>A0A7W2A9Z1</accession>
<dbReference type="GO" id="GO:0016853">
    <property type="term" value="F:isomerase activity"/>
    <property type="evidence" value="ECO:0007669"/>
    <property type="project" value="UniProtKB-KW"/>
</dbReference>
<keyword evidence="3" id="KW-1185">Reference proteome</keyword>
<evidence type="ECO:0000313" key="2">
    <source>
        <dbReference type="EMBL" id="MBA4495393.1"/>
    </source>
</evidence>
<dbReference type="AlphaFoldDB" id="A0A7W2A9Z1"/>
<gene>
    <name evidence="2" type="ORF">H1191_13880</name>
</gene>
<organism evidence="2 3">
    <name type="scientific">Paenactinomyces guangxiensis</name>
    <dbReference type="NCBI Taxonomy" id="1490290"/>
    <lineage>
        <taxon>Bacteria</taxon>
        <taxon>Bacillati</taxon>
        <taxon>Bacillota</taxon>
        <taxon>Bacilli</taxon>
        <taxon>Bacillales</taxon>
        <taxon>Thermoactinomycetaceae</taxon>
        <taxon>Paenactinomyces</taxon>
    </lineage>
</organism>
<dbReference type="PANTHER" id="PTHR12110">
    <property type="entry name" value="HYDROXYPYRUVATE ISOMERASE"/>
    <property type="match status" value="1"/>
</dbReference>
<dbReference type="Proteomes" id="UP000535491">
    <property type="component" value="Unassembled WGS sequence"/>
</dbReference>
<proteinExistence type="predicted"/>
<comment type="caution">
    <text evidence="2">The sequence shown here is derived from an EMBL/GenBank/DDBJ whole genome shotgun (WGS) entry which is preliminary data.</text>
</comment>
<dbReference type="InterPro" id="IPR013022">
    <property type="entry name" value="Xyl_isomerase-like_TIM-brl"/>
</dbReference>
<sequence>MNISLSMWSVHKYWYEGRWDIVDFLDFASTTKVSGVELLSIFWRDQQRELPAVKEALRKYQLKAACYAAYNNFASGDSDKRKQQLKEVTDAVDMAVMLEAPVVRVFSGDLPEGNISYEQGLGYAVEGLARAAQYAEQKGVVLCLENHGLFAGRSGQVLDVINQVGSPALGSTFDTGNFLLVGQSPSDAIQELLGVIKHVHVKDFLHTPDETENVYTSLTGERYAGKIPGEGEVDLRYILGELQASGYDGWLSVEYEGSGEQREGAVRSVDVVYDLVQSVKSNKSRGDR</sequence>
<evidence type="ECO:0000259" key="1">
    <source>
        <dbReference type="Pfam" id="PF01261"/>
    </source>
</evidence>
<feature type="domain" description="Xylose isomerase-like TIM barrel" evidence="1">
    <location>
        <begin position="26"/>
        <end position="271"/>
    </location>
</feature>
<evidence type="ECO:0000313" key="3">
    <source>
        <dbReference type="Proteomes" id="UP000535491"/>
    </source>
</evidence>
<dbReference type="InterPro" id="IPR036237">
    <property type="entry name" value="Xyl_isomerase-like_sf"/>
</dbReference>
<dbReference type="PANTHER" id="PTHR12110:SF53">
    <property type="entry name" value="BLR5974 PROTEIN"/>
    <property type="match status" value="1"/>
</dbReference>
<dbReference type="SUPFAM" id="SSF51658">
    <property type="entry name" value="Xylose isomerase-like"/>
    <property type="match status" value="1"/>
</dbReference>
<keyword evidence="2" id="KW-0413">Isomerase</keyword>
<dbReference type="InterPro" id="IPR050312">
    <property type="entry name" value="IolE/XylAMocC-like"/>
</dbReference>
<name>A0A7W2A9Z1_9BACL</name>
<dbReference type="Gene3D" id="3.20.20.150">
    <property type="entry name" value="Divalent-metal-dependent TIM barrel enzymes"/>
    <property type="match status" value="1"/>
</dbReference>
<dbReference type="RefSeq" id="WP_181752796.1">
    <property type="nucleotide sequence ID" value="NZ_JACEIQ010000015.1"/>
</dbReference>
<dbReference type="EMBL" id="JACEIQ010000015">
    <property type="protein sequence ID" value="MBA4495393.1"/>
    <property type="molecule type" value="Genomic_DNA"/>
</dbReference>
<dbReference type="Pfam" id="PF01261">
    <property type="entry name" value="AP_endonuc_2"/>
    <property type="match status" value="1"/>
</dbReference>
<protein>
    <submittedName>
        <fullName evidence="2">Sugar phosphate isomerase/epimerase</fullName>
    </submittedName>
</protein>